<dbReference type="OrthoDB" id="445007at2759"/>
<evidence type="ECO:0000313" key="5">
    <source>
        <dbReference type="Proteomes" id="UP000663877"/>
    </source>
</evidence>
<keyword evidence="4" id="KW-1185">Reference proteome</keyword>
<comment type="cofactor">
    <cofactor evidence="1">
        <name>Fe cation</name>
        <dbReference type="ChEBI" id="CHEBI:24875"/>
    </cofactor>
</comment>
<dbReference type="AlphaFoldDB" id="A0A813T1Y2"/>
<dbReference type="PANTHER" id="PTHR20883">
    <property type="entry name" value="PHYTANOYL-COA DIOXYGENASE DOMAIN CONTAINING 1"/>
    <property type="match status" value="1"/>
</dbReference>
<dbReference type="SUPFAM" id="SSF51197">
    <property type="entry name" value="Clavaminate synthase-like"/>
    <property type="match status" value="1"/>
</dbReference>
<dbReference type="Pfam" id="PF05721">
    <property type="entry name" value="PhyH"/>
    <property type="match status" value="1"/>
</dbReference>
<comment type="caution">
    <text evidence="2">The sequence shown here is derived from an EMBL/GenBank/DDBJ whole genome shotgun (WGS) entry which is preliminary data.</text>
</comment>
<gene>
    <name evidence="2" type="ORF">BJG266_LOCUS5339</name>
    <name evidence="3" type="ORF">QVE165_LOCUS30190</name>
</gene>
<dbReference type="EMBL" id="CAJNOM010000248">
    <property type="protein sequence ID" value="CAF1281813.1"/>
    <property type="molecule type" value="Genomic_DNA"/>
</dbReference>
<evidence type="ECO:0000313" key="4">
    <source>
        <dbReference type="Proteomes" id="UP000663832"/>
    </source>
</evidence>
<dbReference type="Proteomes" id="UP000663832">
    <property type="component" value="Unassembled WGS sequence"/>
</dbReference>
<reference evidence="2" key="1">
    <citation type="submission" date="2021-02" db="EMBL/GenBank/DDBJ databases">
        <authorList>
            <person name="Nowell W R."/>
        </authorList>
    </citation>
    <scope>NUCLEOTIDE SEQUENCE</scope>
</reference>
<dbReference type="PANTHER" id="PTHR20883:SF14">
    <property type="entry name" value="PHYTANOYL-COA DIOXYGENASE"/>
    <property type="match status" value="1"/>
</dbReference>
<protein>
    <recommendedName>
        <fullName evidence="6">Phytanoyl-CoA dioxygenase</fullName>
    </recommendedName>
</protein>
<organism evidence="2 5">
    <name type="scientific">Adineta steineri</name>
    <dbReference type="NCBI Taxonomy" id="433720"/>
    <lineage>
        <taxon>Eukaryota</taxon>
        <taxon>Metazoa</taxon>
        <taxon>Spiralia</taxon>
        <taxon>Gnathifera</taxon>
        <taxon>Rotifera</taxon>
        <taxon>Eurotatoria</taxon>
        <taxon>Bdelloidea</taxon>
        <taxon>Adinetida</taxon>
        <taxon>Adinetidae</taxon>
        <taxon>Adineta</taxon>
    </lineage>
</organism>
<sequence length="374" mass="43218">MSEISMDRSYYPPLSKEIASWQHNYIPGPLTQDEFYQFFEDGFVVKHNLLKQDQLQSTIHGIERVVDELAQELYQAGKIQDLHENDGFYQRLTAIDAQFPGAAVLLHKRGVLPQEIASLWSNETLLSVAQQLLGPDIAGHPVWNLRSKVPNQEQVTVPWHQDTAYLNKECWNILQVTAWIPLLDANKENGCLQLLRGGHRPGLTCQHNCCTGGTWYVEVPVEEMEKTLNIPVNEQTIVTCEVPFGSVLFLNNLIPHKSMENYSKNIRWSLDLRWQNPNEPNGFYGLKDNILMTKSDDKNFKPDWNEWSKINRTKLEEASVRESIKNEIKELKERQENDPFDTSISGPWMHNWPIVHHNRHTAKLTTNSTSWHKS</sequence>
<dbReference type="Gene3D" id="2.60.120.620">
    <property type="entry name" value="q2cbj1_9rhob like domain"/>
    <property type="match status" value="1"/>
</dbReference>
<dbReference type="InterPro" id="IPR008775">
    <property type="entry name" value="Phytyl_CoA_dOase-like"/>
</dbReference>
<proteinExistence type="predicted"/>
<evidence type="ECO:0000313" key="2">
    <source>
        <dbReference type="EMBL" id="CAF0803587.1"/>
    </source>
</evidence>
<dbReference type="Proteomes" id="UP000663877">
    <property type="component" value="Unassembled WGS sequence"/>
</dbReference>
<evidence type="ECO:0000313" key="3">
    <source>
        <dbReference type="EMBL" id="CAF1281813.1"/>
    </source>
</evidence>
<dbReference type="EMBL" id="CAJNOI010000014">
    <property type="protein sequence ID" value="CAF0803587.1"/>
    <property type="molecule type" value="Genomic_DNA"/>
</dbReference>
<evidence type="ECO:0008006" key="6">
    <source>
        <dbReference type="Google" id="ProtNLM"/>
    </source>
</evidence>
<evidence type="ECO:0000256" key="1">
    <source>
        <dbReference type="ARBA" id="ARBA00001962"/>
    </source>
</evidence>
<name>A0A813T1Y2_9BILA</name>
<accession>A0A813T1Y2</accession>